<dbReference type="Gene3D" id="3.40.50.880">
    <property type="match status" value="1"/>
</dbReference>
<proteinExistence type="predicted"/>
<feature type="domain" description="HTH araC/xylS-type" evidence="4">
    <location>
        <begin position="215"/>
        <end position="313"/>
    </location>
</feature>
<dbReference type="PANTHER" id="PTHR43130">
    <property type="entry name" value="ARAC-FAMILY TRANSCRIPTIONAL REGULATOR"/>
    <property type="match status" value="1"/>
</dbReference>
<dbReference type="PROSITE" id="PS01124">
    <property type="entry name" value="HTH_ARAC_FAMILY_2"/>
    <property type="match status" value="1"/>
</dbReference>
<comment type="caution">
    <text evidence="5">The sequence shown here is derived from an EMBL/GenBank/DDBJ whole genome shotgun (WGS) entry which is preliminary data.</text>
</comment>
<sequence>MLRTIAAVLVEDFTPFELGVVCEVFGVDRTSEGGPAFDFRVCGERPGEPLQCDQGFAVVPSAGLTGLIDADLVIVPAAAVRGDYAPAVLDALRAAAANRNTTLLSVCSGAYLLGAAGLLDGRRCTTHWRYIEDFQRRFPRADVDPDVLFVDDGSIVTSAGTAAGIDACLHLVRREIGSAAANLIARRMVVAPHREGGQRQFIEQPVPVTAGTSLQPVLDDILDDLTVEHTVPELARRASMSTRTLLRRFTAETGTTPHRWLTLQRIRHAQHLLEDTTLDVEQIARATGMGTGPLLRHHFRRIVGVTPTEYRATFAARTTDPGPDRHDGLS</sequence>
<dbReference type="SUPFAM" id="SSF52317">
    <property type="entry name" value="Class I glutamine amidotransferase-like"/>
    <property type="match status" value="1"/>
</dbReference>
<dbReference type="SMART" id="SM00342">
    <property type="entry name" value="HTH_ARAC"/>
    <property type="match status" value="1"/>
</dbReference>
<keyword evidence="6" id="KW-1185">Reference proteome</keyword>
<dbReference type="OrthoDB" id="4350011at2"/>
<dbReference type="Pfam" id="PF01965">
    <property type="entry name" value="DJ-1_PfpI"/>
    <property type="match status" value="1"/>
</dbReference>
<dbReference type="InterPro" id="IPR002818">
    <property type="entry name" value="DJ-1/PfpI"/>
</dbReference>
<evidence type="ECO:0000259" key="4">
    <source>
        <dbReference type="PROSITE" id="PS01124"/>
    </source>
</evidence>
<dbReference type="Pfam" id="PF12833">
    <property type="entry name" value="HTH_18"/>
    <property type="match status" value="1"/>
</dbReference>
<dbReference type="PANTHER" id="PTHR43130:SF3">
    <property type="entry name" value="HTH-TYPE TRANSCRIPTIONAL REGULATOR RV1931C"/>
    <property type="match status" value="1"/>
</dbReference>
<dbReference type="InterPro" id="IPR018060">
    <property type="entry name" value="HTH_AraC"/>
</dbReference>
<accession>A0A5N0E742</accession>
<dbReference type="GO" id="GO:0003700">
    <property type="term" value="F:DNA-binding transcription factor activity"/>
    <property type="evidence" value="ECO:0007669"/>
    <property type="project" value="InterPro"/>
</dbReference>
<dbReference type="GO" id="GO:0043565">
    <property type="term" value="F:sequence-specific DNA binding"/>
    <property type="evidence" value="ECO:0007669"/>
    <property type="project" value="InterPro"/>
</dbReference>
<evidence type="ECO:0000256" key="2">
    <source>
        <dbReference type="ARBA" id="ARBA00023125"/>
    </source>
</evidence>
<protein>
    <submittedName>
        <fullName evidence="5">Helix-turn-helix domain-containing protein</fullName>
    </submittedName>
</protein>
<dbReference type="Proteomes" id="UP000323876">
    <property type="component" value="Unassembled WGS sequence"/>
</dbReference>
<dbReference type="CDD" id="cd03137">
    <property type="entry name" value="GATase1_AraC_1"/>
    <property type="match status" value="1"/>
</dbReference>
<keyword evidence="3" id="KW-0804">Transcription</keyword>
<keyword evidence="1" id="KW-0805">Transcription regulation</keyword>
<dbReference type="InterPro" id="IPR009057">
    <property type="entry name" value="Homeodomain-like_sf"/>
</dbReference>
<organism evidence="5 6">
    <name type="scientific">Nocardia colli</name>
    <dbReference type="NCBI Taxonomy" id="2545717"/>
    <lineage>
        <taxon>Bacteria</taxon>
        <taxon>Bacillati</taxon>
        <taxon>Actinomycetota</taxon>
        <taxon>Actinomycetes</taxon>
        <taxon>Mycobacteriales</taxon>
        <taxon>Nocardiaceae</taxon>
        <taxon>Nocardia</taxon>
    </lineage>
</organism>
<dbReference type="SUPFAM" id="SSF46689">
    <property type="entry name" value="Homeodomain-like"/>
    <property type="match status" value="2"/>
</dbReference>
<evidence type="ECO:0000256" key="3">
    <source>
        <dbReference type="ARBA" id="ARBA00023163"/>
    </source>
</evidence>
<dbReference type="PROSITE" id="PS00041">
    <property type="entry name" value="HTH_ARAC_FAMILY_1"/>
    <property type="match status" value="1"/>
</dbReference>
<dbReference type="EMBL" id="VXLC01000019">
    <property type="protein sequence ID" value="KAA8884530.1"/>
    <property type="molecule type" value="Genomic_DNA"/>
</dbReference>
<gene>
    <name evidence="5" type="ORF">F3087_33585</name>
</gene>
<dbReference type="AlphaFoldDB" id="A0A5N0E742"/>
<evidence type="ECO:0000313" key="5">
    <source>
        <dbReference type="EMBL" id="KAA8884530.1"/>
    </source>
</evidence>
<dbReference type="InterPro" id="IPR052158">
    <property type="entry name" value="INH-QAR"/>
</dbReference>
<dbReference type="InterPro" id="IPR018062">
    <property type="entry name" value="HTH_AraC-typ_CS"/>
</dbReference>
<keyword evidence="2" id="KW-0238">DNA-binding</keyword>
<dbReference type="RefSeq" id="WP_150406135.1">
    <property type="nucleotide sequence ID" value="NZ_VXLC01000019.1"/>
</dbReference>
<evidence type="ECO:0000256" key="1">
    <source>
        <dbReference type="ARBA" id="ARBA00023015"/>
    </source>
</evidence>
<reference evidence="5 6" key="1">
    <citation type="submission" date="2019-09" db="EMBL/GenBank/DDBJ databases">
        <authorList>
            <person name="Wang X."/>
        </authorList>
    </citation>
    <scope>NUCLEOTIDE SEQUENCE [LARGE SCALE GENOMIC DNA]</scope>
    <source>
        <strain evidence="5 6">CICC 11023</strain>
    </source>
</reference>
<dbReference type="Gene3D" id="1.10.10.60">
    <property type="entry name" value="Homeodomain-like"/>
    <property type="match status" value="1"/>
</dbReference>
<dbReference type="InterPro" id="IPR029062">
    <property type="entry name" value="Class_I_gatase-like"/>
</dbReference>
<name>A0A5N0E742_9NOCA</name>
<evidence type="ECO:0000313" key="6">
    <source>
        <dbReference type="Proteomes" id="UP000323876"/>
    </source>
</evidence>